<dbReference type="OrthoDB" id="2506710at2759"/>
<keyword evidence="2" id="KW-1185">Reference proteome</keyword>
<name>A0A9Q3EPT8_9BASI</name>
<comment type="caution">
    <text evidence="1">The sequence shown here is derived from an EMBL/GenBank/DDBJ whole genome shotgun (WGS) entry which is preliminary data.</text>
</comment>
<dbReference type="Proteomes" id="UP000765509">
    <property type="component" value="Unassembled WGS sequence"/>
</dbReference>
<dbReference type="AlphaFoldDB" id="A0A9Q3EPT8"/>
<proteinExistence type="predicted"/>
<evidence type="ECO:0000313" key="1">
    <source>
        <dbReference type="EMBL" id="MBW0525813.1"/>
    </source>
</evidence>
<evidence type="ECO:0000313" key="2">
    <source>
        <dbReference type="Proteomes" id="UP000765509"/>
    </source>
</evidence>
<accession>A0A9Q3EPT8</accession>
<gene>
    <name evidence="1" type="ORF">O181_065528</name>
</gene>
<dbReference type="EMBL" id="AVOT02032093">
    <property type="protein sequence ID" value="MBW0525813.1"/>
    <property type="molecule type" value="Genomic_DNA"/>
</dbReference>
<protein>
    <submittedName>
        <fullName evidence="1">Uncharacterized protein</fullName>
    </submittedName>
</protein>
<sequence>MGQALLKEPPKLKEWPHFSGEGDSNNMEFIRGIDMFKEDFELTERLVTAIFNTFFTRSANRWYIRLRQAHEHQRWTWWKNQIINKWDNYAWRLKVETAFEPDKFNSDKEKALSWFCQQRDRLTALYLGMSEFMILGKILRQCGGYLEHDVKSRTTVQSSA</sequence>
<organism evidence="1 2">
    <name type="scientific">Austropuccinia psidii MF-1</name>
    <dbReference type="NCBI Taxonomy" id="1389203"/>
    <lineage>
        <taxon>Eukaryota</taxon>
        <taxon>Fungi</taxon>
        <taxon>Dikarya</taxon>
        <taxon>Basidiomycota</taxon>
        <taxon>Pucciniomycotina</taxon>
        <taxon>Pucciniomycetes</taxon>
        <taxon>Pucciniales</taxon>
        <taxon>Sphaerophragmiaceae</taxon>
        <taxon>Austropuccinia</taxon>
    </lineage>
</organism>
<reference evidence="1" key="1">
    <citation type="submission" date="2021-03" db="EMBL/GenBank/DDBJ databases">
        <title>Draft genome sequence of rust myrtle Austropuccinia psidii MF-1, a brazilian biotype.</title>
        <authorList>
            <person name="Quecine M.C."/>
            <person name="Pachon D.M.R."/>
            <person name="Bonatelli M.L."/>
            <person name="Correr F.H."/>
            <person name="Franceschini L.M."/>
            <person name="Leite T.F."/>
            <person name="Margarido G.R.A."/>
            <person name="Almeida C.A."/>
            <person name="Ferrarezi J.A."/>
            <person name="Labate C.A."/>
        </authorList>
    </citation>
    <scope>NUCLEOTIDE SEQUENCE</scope>
    <source>
        <strain evidence="1">MF-1</strain>
    </source>
</reference>